<dbReference type="Pfam" id="PF06271">
    <property type="entry name" value="RDD"/>
    <property type="match status" value="1"/>
</dbReference>
<name>A0A4R1L4D7_9BACT</name>
<evidence type="ECO:0000313" key="9">
    <source>
        <dbReference type="EMBL" id="TCK71967.1"/>
    </source>
</evidence>
<keyword evidence="3 7" id="KW-0812">Transmembrane</keyword>
<feature type="compositionally biased region" description="Polar residues" evidence="6">
    <location>
        <begin position="164"/>
        <end position="176"/>
    </location>
</feature>
<accession>A0A4R1L4D7</accession>
<gene>
    <name evidence="9" type="ORF">C7378_2591</name>
</gene>
<evidence type="ECO:0000256" key="7">
    <source>
        <dbReference type="SAM" id="Phobius"/>
    </source>
</evidence>
<keyword evidence="4 7" id="KW-1133">Transmembrane helix</keyword>
<dbReference type="PANTHER" id="PTHR36115:SF6">
    <property type="entry name" value="PROLINE-RICH ANTIGEN HOMOLOG"/>
    <property type="match status" value="1"/>
</dbReference>
<feature type="transmembrane region" description="Helical" evidence="7">
    <location>
        <begin position="292"/>
        <end position="314"/>
    </location>
</feature>
<evidence type="ECO:0000256" key="4">
    <source>
        <dbReference type="ARBA" id="ARBA00022989"/>
    </source>
</evidence>
<dbReference type="EMBL" id="SMGK01000004">
    <property type="protein sequence ID" value="TCK71967.1"/>
    <property type="molecule type" value="Genomic_DNA"/>
</dbReference>
<feature type="compositionally biased region" description="Polar residues" evidence="6">
    <location>
        <begin position="1"/>
        <end position="16"/>
    </location>
</feature>
<feature type="region of interest" description="Disordered" evidence="6">
    <location>
        <begin position="1"/>
        <end position="72"/>
    </location>
</feature>
<evidence type="ECO:0000256" key="1">
    <source>
        <dbReference type="ARBA" id="ARBA00004651"/>
    </source>
</evidence>
<dbReference type="InterPro" id="IPR010432">
    <property type="entry name" value="RDD"/>
</dbReference>
<dbReference type="PANTHER" id="PTHR36115">
    <property type="entry name" value="PROLINE-RICH ANTIGEN HOMOLOG-RELATED"/>
    <property type="match status" value="1"/>
</dbReference>
<protein>
    <submittedName>
        <fullName evidence="9">Putative RDD family membrane protein YckC</fullName>
    </submittedName>
</protein>
<dbReference type="Proteomes" id="UP000295210">
    <property type="component" value="Unassembled WGS sequence"/>
</dbReference>
<keyword evidence="10" id="KW-1185">Reference proteome</keyword>
<evidence type="ECO:0000259" key="8">
    <source>
        <dbReference type="Pfam" id="PF06271"/>
    </source>
</evidence>
<feature type="region of interest" description="Disordered" evidence="6">
    <location>
        <begin position="133"/>
        <end position="187"/>
    </location>
</feature>
<keyword evidence="2" id="KW-1003">Cell membrane</keyword>
<evidence type="ECO:0000313" key="10">
    <source>
        <dbReference type="Proteomes" id="UP000295210"/>
    </source>
</evidence>
<feature type="transmembrane region" description="Helical" evidence="7">
    <location>
        <begin position="326"/>
        <end position="349"/>
    </location>
</feature>
<keyword evidence="5 7" id="KW-0472">Membrane</keyword>
<evidence type="ECO:0000256" key="2">
    <source>
        <dbReference type="ARBA" id="ARBA00022475"/>
    </source>
</evidence>
<reference evidence="9 10" key="1">
    <citation type="submission" date="2019-03" db="EMBL/GenBank/DDBJ databases">
        <title>Genomic Encyclopedia of Type Strains, Phase IV (KMG-IV): sequencing the most valuable type-strain genomes for metagenomic binning, comparative biology and taxonomic classification.</title>
        <authorList>
            <person name="Goeker M."/>
        </authorList>
    </citation>
    <scope>NUCLEOTIDE SEQUENCE [LARGE SCALE GENOMIC DNA]</scope>
    <source>
        <strain evidence="9 10">DSM 103428</strain>
    </source>
</reference>
<comment type="subcellular location">
    <subcellularLocation>
        <location evidence="1">Cell membrane</location>
        <topology evidence="1">Multi-pass membrane protein</topology>
    </subcellularLocation>
</comment>
<evidence type="ECO:0000256" key="3">
    <source>
        <dbReference type="ARBA" id="ARBA00022692"/>
    </source>
</evidence>
<dbReference type="AlphaFoldDB" id="A0A4R1L4D7"/>
<evidence type="ECO:0000256" key="5">
    <source>
        <dbReference type="ARBA" id="ARBA00023136"/>
    </source>
</evidence>
<evidence type="ECO:0000256" key="6">
    <source>
        <dbReference type="SAM" id="MobiDB-lite"/>
    </source>
</evidence>
<sequence length="418" mass="45590">MNTATSSLPVEETTATPGHRLPSWKDELNARLAAHRNRRDVVQGEQPNLPGMENTGARQPRANRPQSVAARVAERYSKAPSYEEMLAAARAAEAAAAAAEQARAAAQVILAGMDHAAEEQEPAHDITAYTEQSGAAVAEAPTQSYSASYHQPLPQRREDAATPNRGQRVSELSSTDPDPFGEALIAPPQPLPAKLIEFPRELIASRKARPRRDEGPLLEDASQLRIFEVEAGESAPVNASQHALPESAAPDWHSIRLDARTEESGNAEKVRVSTPATAFDLPLKTAPLADRLMAGIVDVALVLFAFLLFVLIFAACTTHPPVGKPALFGAGAALAGLFVLYQWLFFTYAEATPGMRYAKIALCTFDDENPCKRALHHRMAALLLAALPLGLGFVWSFFDEDRLSWHDRMTRTYQRSYR</sequence>
<dbReference type="InterPro" id="IPR051791">
    <property type="entry name" value="Pra-immunoreactive"/>
</dbReference>
<feature type="transmembrane region" description="Helical" evidence="7">
    <location>
        <begin position="379"/>
        <end position="398"/>
    </location>
</feature>
<feature type="domain" description="RDD" evidence="8">
    <location>
        <begin position="285"/>
        <end position="410"/>
    </location>
</feature>
<organism evidence="9 10">
    <name type="scientific">Acidipila rosea</name>
    <dbReference type="NCBI Taxonomy" id="768535"/>
    <lineage>
        <taxon>Bacteria</taxon>
        <taxon>Pseudomonadati</taxon>
        <taxon>Acidobacteriota</taxon>
        <taxon>Terriglobia</taxon>
        <taxon>Terriglobales</taxon>
        <taxon>Acidobacteriaceae</taxon>
        <taxon>Acidipila</taxon>
    </lineage>
</organism>
<dbReference type="RefSeq" id="WP_165876800.1">
    <property type="nucleotide sequence ID" value="NZ_SMGK01000004.1"/>
</dbReference>
<dbReference type="GO" id="GO:0005886">
    <property type="term" value="C:plasma membrane"/>
    <property type="evidence" value="ECO:0007669"/>
    <property type="project" value="UniProtKB-SubCell"/>
</dbReference>
<comment type="caution">
    <text evidence="9">The sequence shown here is derived from an EMBL/GenBank/DDBJ whole genome shotgun (WGS) entry which is preliminary data.</text>
</comment>
<proteinExistence type="predicted"/>